<dbReference type="PANTHER" id="PTHR43865">
    <property type="entry name" value="RUBRERYTHRIN-RELATED"/>
    <property type="match status" value="1"/>
</dbReference>
<dbReference type="Pfam" id="PF21349">
    <property type="entry name" value="RUBY_RBDX"/>
    <property type="match status" value="1"/>
</dbReference>
<keyword evidence="9" id="KW-1185">Reference proteome</keyword>
<dbReference type="Gene3D" id="2.20.28.10">
    <property type="match status" value="1"/>
</dbReference>
<evidence type="ECO:0000256" key="4">
    <source>
        <dbReference type="ARBA" id="ARBA00022982"/>
    </source>
</evidence>
<protein>
    <submittedName>
        <fullName evidence="8">Rubrerythrin</fullName>
    </submittedName>
</protein>
<evidence type="ECO:0000256" key="2">
    <source>
        <dbReference type="ARBA" id="ARBA00022448"/>
    </source>
</evidence>
<dbReference type="OrthoDB" id="45654at2157"/>
<dbReference type="SUPFAM" id="SSF47240">
    <property type="entry name" value="Ferritin-like"/>
    <property type="match status" value="1"/>
</dbReference>
<keyword evidence="3" id="KW-0479">Metal-binding</keyword>
<dbReference type="Gene3D" id="1.20.1260.10">
    <property type="match status" value="1"/>
</dbReference>
<dbReference type="PANTHER" id="PTHR43865:SF1">
    <property type="entry name" value="RUBRERYTHRIN-RELATED"/>
    <property type="match status" value="1"/>
</dbReference>
<dbReference type="InterPro" id="IPR052364">
    <property type="entry name" value="Rubrerythrin"/>
</dbReference>
<dbReference type="CDD" id="cd01041">
    <property type="entry name" value="Rubrerythrin"/>
    <property type="match status" value="1"/>
</dbReference>
<dbReference type="GO" id="GO:0016491">
    <property type="term" value="F:oxidoreductase activity"/>
    <property type="evidence" value="ECO:0007669"/>
    <property type="project" value="InterPro"/>
</dbReference>
<dbReference type="InterPro" id="IPR003251">
    <property type="entry name" value="Rr_diiron-bd_dom"/>
</dbReference>
<dbReference type="InterPro" id="IPR024934">
    <property type="entry name" value="Rubredoxin-like_dom"/>
</dbReference>
<sequence length="190" mass="21269">MEFIGSKTEKNVLAAFAGESQARNRYSYFGKVAKNEGYEQIAAVFLQTAEEEKEHAKLFFSFLKGGMVEITAAYPAGVIGTTKANLKAAADGEMMEWGTLYPTFAGTAKDEGFIPIANIFRQVAVVEKYHEQRYNRLLANLEKGMVFKRDTPVKWYCRECGYVYEGTTAPATCPACAHPQAYFEIYAENF</sequence>
<keyword evidence="4" id="KW-0249">Electron transport</keyword>
<dbReference type="PROSITE" id="PS50903">
    <property type="entry name" value="RUBREDOXIN_LIKE"/>
    <property type="match status" value="1"/>
</dbReference>
<dbReference type="FunFam" id="2.20.28.10:FF:000018">
    <property type="entry name" value="Rubrerythrin"/>
    <property type="match status" value="1"/>
</dbReference>
<evidence type="ECO:0000313" key="9">
    <source>
        <dbReference type="Proteomes" id="UP000002408"/>
    </source>
</evidence>
<dbReference type="InterPro" id="IPR012347">
    <property type="entry name" value="Ferritin-like"/>
</dbReference>
<dbReference type="AlphaFoldDB" id="A7IAM9"/>
<reference evidence="9" key="1">
    <citation type="journal article" date="2015" name="Microbiology">
        <title>Genome of Methanoregula boonei 6A8 reveals adaptations to oligotrophic peatland environments.</title>
        <authorList>
            <person name="Braeuer S."/>
            <person name="Cadillo-Quiroz H."/>
            <person name="Kyrpides N."/>
            <person name="Woyke T."/>
            <person name="Goodwin L."/>
            <person name="Detter C."/>
            <person name="Podell S."/>
            <person name="Yavitt J.B."/>
            <person name="Zinder S.H."/>
        </authorList>
    </citation>
    <scope>NUCLEOTIDE SEQUENCE [LARGE SCALE GENOMIC DNA]</scope>
    <source>
        <strain evidence="9">DSM 21154 / JCM 14090 / 6A8</strain>
    </source>
</reference>
<evidence type="ECO:0000256" key="5">
    <source>
        <dbReference type="ARBA" id="ARBA00023004"/>
    </source>
</evidence>
<dbReference type="Pfam" id="PF02915">
    <property type="entry name" value="Rubrerythrin"/>
    <property type="match status" value="1"/>
</dbReference>
<dbReference type="NCBIfam" id="NF045767">
    <property type="entry name" value="RuberyRbr"/>
    <property type="match status" value="1"/>
</dbReference>
<keyword evidence="2" id="KW-0813">Transport</keyword>
<feature type="domain" description="Ferritin-like diiron" evidence="7">
    <location>
        <begin position="2"/>
        <end position="145"/>
    </location>
</feature>
<dbReference type="InterPro" id="IPR009078">
    <property type="entry name" value="Ferritin-like_SF"/>
</dbReference>
<name>A7IAM9_METB6</name>
<evidence type="ECO:0000259" key="7">
    <source>
        <dbReference type="PROSITE" id="PS50905"/>
    </source>
</evidence>
<evidence type="ECO:0000259" key="6">
    <source>
        <dbReference type="PROSITE" id="PS50903"/>
    </source>
</evidence>
<dbReference type="InterPro" id="IPR048574">
    <property type="entry name" value="RUBY_RBDX"/>
</dbReference>
<dbReference type="PROSITE" id="PS50905">
    <property type="entry name" value="FERRITIN_LIKE"/>
    <property type="match status" value="1"/>
</dbReference>
<dbReference type="Proteomes" id="UP000002408">
    <property type="component" value="Chromosome"/>
</dbReference>
<dbReference type="HOGENOM" id="CLU_095256_0_1_2"/>
<comment type="cofactor">
    <cofactor evidence="1">
        <name>Fe(3+)</name>
        <dbReference type="ChEBI" id="CHEBI:29034"/>
    </cofactor>
</comment>
<feature type="domain" description="Rubredoxin-like" evidence="6">
    <location>
        <begin position="152"/>
        <end position="186"/>
    </location>
</feature>
<accession>A7IAM9</accession>
<dbReference type="STRING" id="456442.Mboo_2276"/>
<evidence type="ECO:0000313" key="8">
    <source>
        <dbReference type="EMBL" id="ABS56790.1"/>
    </source>
</evidence>
<dbReference type="GeneID" id="5410884"/>
<dbReference type="GO" id="GO:0005506">
    <property type="term" value="F:iron ion binding"/>
    <property type="evidence" value="ECO:0007669"/>
    <property type="project" value="InterPro"/>
</dbReference>
<organism evidence="8 9">
    <name type="scientific">Methanoregula boonei (strain DSM 21154 / JCM 14090 / 6A8)</name>
    <dbReference type="NCBI Taxonomy" id="456442"/>
    <lineage>
        <taxon>Archaea</taxon>
        <taxon>Methanobacteriati</taxon>
        <taxon>Methanobacteriota</taxon>
        <taxon>Stenosarchaea group</taxon>
        <taxon>Methanomicrobia</taxon>
        <taxon>Methanomicrobiales</taxon>
        <taxon>Methanoregulaceae</taxon>
        <taxon>Methanoregula</taxon>
    </lineage>
</organism>
<dbReference type="RefSeq" id="WP_012107850.1">
    <property type="nucleotide sequence ID" value="NC_009712.1"/>
</dbReference>
<dbReference type="SUPFAM" id="SSF57802">
    <property type="entry name" value="Rubredoxin-like"/>
    <property type="match status" value="1"/>
</dbReference>
<dbReference type="KEGG" id="mbn:Mboo_2276"/>
<dbReference type="CDD" id="cd00729">
    <property type="entry name" value="rubredoxin_SM"/>
    <property type="match status" value="1"/>
</dbReference>
<dbReference type="EMBL" id="CP000780">
    <property type="protein sequence ID" value="ABS56790.1"/>
    <property type="molecule type" value="Genomic_DNA"/>
</dbReference>
<proteinExistence type="predicted"/>
<gene>
    <name evidence="8" type="ordered locus">Mboo_2276</name>
</gene>
<evidence type="ECO:0000256" key="1">
    <source>
        <dbReference type="ARBA" id="ARBA00001965"/>
    </source>
</evidence>
<evidence type="ECO:0000256" key="3">
    <source>
        <dbReference type="ARBA" id="ARBA00022723"/>
    </source>
</evidence>
<dbReference type="eggNOG" id="arCOG01097">
    <property type="taxonomic scope" value="Archaea"/>
</dbReference>
<keyword evidence="5" id="KW-0408">Iron</keyword>
<dbReference type="InterPro" id="IPR009040">
    <property type="entry name" value="Ferritin-like_diiron"/>
</dbReference>